<evidence type="ECO:0000313" key="1">
    <source>
        <dbReference type="EMBL" id="AJP18473.1"/>
    </source>
</evidence>
<keyword evidence="1" id="KW-0614">Plasmid</keyword>
<dbReference type="AlphaFoldDB" id="A0A0C5GXU0"/>
<reference evidence="1" key="1">
    <citation type="journal article" date="2015" name="Antimicrob. Agents Chemother.">
        <title>Complete nucleotide sequences of two NDM-1-encoding plasmids from the same sequence type 11 Klebsiella pneumoniae strain.</title>
        <authorList>
            <person name="Studentova V."/>
            <person name="Dobiasova H."/>
            <person name="Hedlova D."/>
            <person name="Dolejska M."/>
            <person name="Papagiannitsis C.C."/>
            <person name="Hrabak J."/>
        </authorList>
    </citation>
    <scope>NUCLEOTIDE SEQUENCE</scope>
    <source>
        <strain evidence="1">Kpn-3002cz</strain>
        <plasmid evidence="1">pB-3002cz</plasmid>
    </source>
</reference>
<dbReference type="EMBL" id="KJ958926">
    <property type="protein sequence ID" value="AJP18473.1"/>
    <property type="molecule type" value="Genomic_DNA"/>
</dbReference>
<protein>
    <submittedName>
        <fullName evidence="1">Putative exclusion surface protein</fullName>
    </submittedName>
</protein>
<name>A0A0C5GXU0_KLEPN</name>
<proteinExistence type="predicted"/>
<dbReference type="RefSeq" id="WP_015632439.1">
    <property type="nucleotide sequence ID" value="NZ_CABFWU010000003.1"/>
</dbReference>
<dbReference type="NCBIfam" id="NF033891">
    <property type="entry name" value="surf_exc_IncI1"/>
    <property type="match status" value="1"/>
</dbReference>
<accession>A0A0C5GXU0</accession>
<dbReference type="PATRIC" id="fig|573.1921.peg.5868"/>
<sequence length="207" mass="23570">MESQRERTGMETFVLLVKFWSAIIYFPVCLLFAFVCTISSRKGSFELAVLFWALFVTPFIIRQFTLQKRRRALNSVVAAVSGEEFMPQKGNVIISGNRTYLGVDAIRGTLLYVSMRRKGEYDVMGMDMSSWTRVEYKGDVITLKTKNPELPSVSVDAPGGEKYSAALYDVICAMEHRQYADLQFPQKAHERARNARKETGLTVFSYT</sequence>
<organism evidence="1">
    <name type="scientific">Klebsiella pneumoniae</name>
    <dbReference type="NCBI Taxonomy" id="573"/>
    <lineage>
        <taxon>Bacteria</taxon>
        <taxon>Pseudomonadati</taxon>
        <taxon>Pseudomonadota</taxon>
        <taxon>Gammaproteobacteria</taxon>
        <taxon>Enterobacterales</taxon>
        <taxon>Enterobacteriaceae</taxon>
        <taxon>Klebsiella/Raoultella group</taxon>
        <taxon>Klebsiella</taxon>
        <taxon>Klebsiella pneumoniae complex</taxon>
    </lineage>
</organism>
<geneLocation type="plasmid" evidence="1">
    <name>pB-3002cz</name>
</geneLocation>